<keyword evidence="2" id="KW-0677">Repeat</keyword>
<evidence type="ECO:0000259" key="3">
    <source>
        <dbReference type="PROSITE" id="PS50011"/>
    </source>
</evidence>
<dbReference type="AlphaFoldDB" id="A0A8S1MEL7"/>
<feature type="domain" description="Protein kinase" evidence="3">
    <location>
        <begin position="167"/>
        <end position="254"/>
    </location>
</feature>
<protein>
    <recommendedName>
        <fullName evidence="3">Protein kinase domain-containing protein</fullName>
    </recommendedName>
</protein>
<dbReference type="InterPro" id="IPR050647">
    <property type="entry name" value="Plant_LRR-RLKs"/>
</dbReference>
<dbReference type="GO" id="GO:0004672">
    <property type="term" value="F:protein kinase activity"/>
    <property type="evidence" value="ECO:0007669"/>
    <property type="project" value="InterPro"/>
</dbReference>
<accession>A0A8S1MEL7</accession>
<dbReference type="Proteomes" id="UP000688137">
    <property type="component" value="Unassembled WGS sequence"/>
</dbReference>
<dbReference type="InterPro" id="IPR000719">
    <property type="entry name" value="Prot_kinase_dom"/>
</dbReference>
<dbReference type="InterPro" id="IPR003591">
    <property type="entry name" value="Leu-rich_rpt_typical-subtyp"/>
</dbReference>
<proteinExistence type="predicted"/>
<evidence type="ECO:0000313" key="4">
    <source>
        <dbReference type="EMBL" id="CAD8077949.1"/>
    </source>
</evidence>
<keyword evidence="5" id="KW-1185">Reference proteome</keyword>
<keyword evidence="1" id="KW-0433">Leucine-rich repeat</keyword>
<sequence length="254" mass="29351">MEDIQLIIRRIKRSGEPRLNLSGKQMISIPPEIYQLKLVHLDLSYNKITSIEPRILQLTTLEELDLSKNCIEEIPEELLSMSNLQSLNLTDNPLITKFQILNGHFHQPQLNQILQKLFQISPGSYQQQPKQEQKIIPERPQTQSRAIRQIQELQHTNHVLEVESNEFEVHEIISQGGFSIVHRGYFRGTEIAIKKIFNPNITQQLLDEINNEIEMLSLLRHPNIVLLMACCTKPPNLVIATEFIQGGIIKFQIN</sequence>
<gene>
    <name evidence="4" type="ORF">PPRIM_AZ9-3.1.T0590089</name>
</gene>
<organism evidence="4 5">
    <name type="scientific">Paramecium primaurelia</name>
    <dbReference type="NCBI Taxonomy" id="5886"/>
    <lineage>
        <taxon>Eukaryota</taxon>
        <taxon>Sar</taxon>
        <taxon>Alveolata</taxon>
        <taxon>Ciliophora</taxon>
        <taxon>Intramacronucleata</taxon>
        <taxon>Oligohymenophorea</taxon>
        <taxon>Peniculida</taxon>
        <taxon>Parameciidae</taxon>
        <taxon>Paramecium</taxon>
    </lineage>
</organism>
<dbReference type="Pfam" id="PF07714">
    <property type="entry name" value="PK_Tyr_Ser-Thr"/>
    <property type="match status" value="1"/>
</dbReference>
<evidence type="ECO:0000256" key="2">
    <source>
        <dbReference type="ARBA" id="ARBA00022737"/>
    </source>
</evidence>
<name>A0A8S1MEL7_PARPR</name>
<evidence type="ECO:0000313" key="5">
    <source>
        <dbReference type="Proteomes" id="UP000688137"/>
    </source>
</evidence>
<dbReference type="PANTHER" id="PTHR48056">
    <property type="entry name" value="LRR RECEPTOR-LIKE SERINE/THREONINE-PROTEIN KINASE-RELATED"/>
    <property type="match status" value="1"/>
</dbReference>
<comment type="caution">
    <text evidence="4">The sequence shown here is derived from an EMBL/GenBank/DDBJ whole genome shotgun (WGS) entry which is preliminary data.</text>
</comment>
<dbReference type="GO" id="GO:0005524">
    <property type="term" value="F:ATP binding"/>
    <property type="evidence" value="ECO:0007669"/>
    <property type="project" value="InterPro"/>
</dbReference>
<dbReference type="InterPro" id="IPR001245">
    <property type="entry name" value="Ser-Thr/Tyr_kinase_cat_dom"/>
</dbReference>
<dbReference type="InterPro" id="IPR001611">
    <property type="entry name" value="Leu-rich_rpt"/>
</dbReference>
<evidence type="ECO:0000256" key="1">
    <source>
        <dbReference type="ARBA" id="ARBA00022614"/>
    </source>
</evidence>
<dbReference type="PROSITE" id="PS51450">
    <property type="entry name" value="LRR"/>
    <property type="match status" value="2"/>
</dbReference>
<dbReference type="PROSITE" id="PS50011">
    <property type="entry name" value="PROTEIN_KINASE_DOM"/>
    <property type="match status" value="1"/>
</dbReference>
<dbReference type="Pfam" id="PF13855">
    <property type="entry name" value="LRR_8"/>
    <property type="match status" value="1"/>
</dbReference>
<dbReference type="EMBL" id="CAJJDM010000060">
    <property type="protein sequence ID" value="CAD8077949.1"/>
    <property type="molecule type" value="Genomic_DNA"/>
</dbReference>
<reference evidence="4" key="1">
    <citation type="submission" date="2021-01" db="EMBL/GenBank/DDBJ databases">
        <authorList>
            <consortium name="Genoscope - CEA"/>
            <person name="William W."/>
        </authorList>
    </citation>
    <scope>NUCLEOTIDE SEQUENCE</scope>
</reference>
<dbReference type="SMART" id="SM00369">
    <property type="entry name" value="LRR_TYP"/>
    <property type="match status" value="2"/>
</dbReference>